<keyword evidence="3" id="KW-0808">Transferase</keyword>
<dbReference type="SUPFAM" id="SSF53448">
    <property type="entry name" value="Nucleotide-diphospho-sugar transferases"/>
    <property type="match status" value="1"/>
</dbReference>
<name>A0A4Y8PFT9_9BACT</name>
<proteinExistence type="inferred from homology"/>
<dbReference type="AlphaFoldDB" id="A0A4Y8PFT9"/>
<organism evidence="3 4">
    <name type="scientific">Methylacidiphilum caldifontis</name>
    <dbReference type="NCBI Taxonomy" id="2795386"/>
    <lineage>
        <taxon>Bacteria</taxon>
        <taxon>Pseudomonadati</taxon>
        <taxon>Verrucomicrobiota</taxon>
        <taxon>Methylacidiphilae</taxon>
        <taxon>Methylacidiphilales</taxon>
        <taxon>Methylacidiphilaceae</taxon>
        <taxon>Methylacidiphilum (ex Ratnadevi et al. 2023)</taxon>
    </lineage>
</organism>
<evidence type="ECO:0000313" key="3">
    <source>
        <dbReference type="EMBL" id="TFE70730.1"/>
    </source>
</evidence>
<dbReference type="InterPro" id="IPR001173">
    <property type="entry name" value="Glyco_trans_2-like"/>
</dbReference>
<dbReference type="Pfam" id="PF00535">
    <property type="entry name" value="Glycos_transf_2"/>
    <property type="match status" value="1"/>
</dbReference>
<protein>
    <submittedName>
        <fullName evidence="3">Glycosyl transferase</fullName>
    </submittedName>
</protein>
<dbReference type="PANTHER" id="PTHR43630">
    <property type="entry name" value="POLY-BETA-1,6-N-ACETYL-D-GLUCOSAMINE SYNTHASE"/>
    <property type="match status" value="1"/>
</dbReference>
<evidence type="ECO:0000259" key="2">
    <source>
        <dbReference type="Pfam" id="PF00535"/>
    </source>
</evidence>
<comment type="caution">
    <text evidence="3">The sequence shown here is derived from an EMBL/GenBank/DDBJ whole genome shotgun (WGS) entry which is preliminary data.</text>
</comment>
<accession>A0A4Y8PFT9</accession>
<dbReference type="GO" id="GO:0016740">
    <property type="term" value="F:transferase activity"/>
    <property type="evidence" value="ECO:0007669"/>
    <property type="project" value="UniProtKB-KW"/>
</dbReference>
<reference evidence="3 4" key="1">
    <citation type="submission" date="2016-05" db="EMBL/GenBank/DDBJ databases">
        <title>Diversity and Homogeneity among Thermoacidophilic Verrucomicrobia Methanotrophs Linked with Geographical Origin.</title>
        <authorList>
            <person name="Erikstad H.-A."/>
            <person name="Smestad N.B."/>
            <person name="Ceballos R.M."/>
            <person name="Birkeland N.-K."/>
        </authorList>
    </citation>
    <scope>NUCLEOTIDE SEQUENCE [LARGE SCALE GENOMIC DNA]</scope>
    <source>
        <strain evidence="3 4">Phi</strain>
    </source>
</reference>
<dbReference type="InterPro" id="IPR029044">
    <property type="entry name" value="Nucleotide-diphossugar_trans"/>
</dbReference>
<gene>
    <name evidence="3" type="ORF">A7Q10_05835</name>
</gene>
<dbReference type="OrthoDB" id="9815923at2"/>
<evidence type="ECO:0000256" key="1">
    <source>
        <dbReference type="ARBA" id="ARBA00038494"/>
    </source>
</evidence>
<dbReference type="Gene3D" id="3.90.550.10">
    <property type="entry name" value="Spore Coat Polysaccharide Biosynthesis Protein SpsA, Chain A"/>
    <property type="match status" value="1"/>
</dbReference>
<dbReference type="Proteomes" id="UP000297713">
    <property type="component" value="Unassembled WGS sequence"/>
</dbReference>
<dbReference type="PANTHER" id="PTHR43630:SF2">
    <property type="entry name" value="GLYCOSYLTRANSFERASE"/>
    <property type="match status" value="1"/>
</dbReference>
<dbReference type="CDD" id="cd02511">
    <property type="entry name" value="Beta4Glucosyltransferase"/>
    <property type="match status" value="1"/>
</dbReference>
<sequence length="267" mass="31343">MDKLPISLTMIAKNQAHNLPRSLGSVARWVSEIVVVINDCTDETEAVAKSFGARVEKRPWSCRRDQKNIALELASYNWVLGLDADEVVSENLRRDIFNFFLKDHLHYVGATFPRKTWLMDRWITHGDFYPDYNLRLFRKDRGRWGGSREHDRVVVEGKVKKLKGELLHYSFPTIDYTITKLPEYATSFAQEALTRGKRWSWVDILFRPPWRFFRSYILKGGFLDGFPGFYVASMAAFSNFFRYSKLFELTQKGKEIKNIHNNLEKTR</sequence>
<evidence type="ECO:0000313" key="4">
    <source>
        <dbReference type="Proteomes" id="UP000297713"/>
    </source>
</evidence>
<comment type="similarity">
    <text evidence="1">Belongs to the glycosyltransferase 2 family. WaaE/KdtX subfamily.</text>
</comment>
<feature type="domain" description="Glycosyltransferase 2-like" evidence="2">
    <location>
        <begin position="7"/>
        <end position="151"/>
    </location>
</feature>
<keyword evidence="4" id="KW-1185">Reference proteome</keyword>
<dbReference type="EMBL" id="LXQC01000113">
    <property type="protein sequence ID" value="TFE70730.1"/>
    <property type="molecule type" value="Genomic_DNA"/>
</dbReference>